<feature type="compositionally biased region" description="Basic residues" evidence="1">
    <location>
        <begin position="74"/>
        <end position="85"/>
    </location>
</feature>
<comment type="caution">
    <text evidence="3">The sequence shown here is derived from an EMBL/GenBank/DDBJ whole genome shotgun (WGS) entry which is preliminary data.</text>
</comment>
<reference evidence="3" key="1">
    <citation type="submission" date="2022-12" db="EMBL/GenBank/DDBJ databases">
        <title>Bacterial isolates from different developmental stages of Nematostella vectensis.</title>
        <authorList>
            <person name="Fraune S."/>
        </authorList>
    </citation>
    <scope>NUCLEOTIDE SEQUENCE</scope>
    <source>
        <strain evidence="3">G21630-S1</strain>
    </source>
</reference>
<dbReference type="EMBL" id="JAPWGY010000003">
    <property type="protein sequence ID" value="MCZ4281287.1"/>
    <property type="molecule type" value="Genomic_DNA"/>
</dbReference>
<dbReference type="RefSeq" id="WP_269423452.1">
    <property type="nucleotide sequence ID" value="NZ_JAPWGY010000003.1"/>
</dbReference>
<protein>
    <submittedName>
        <fullName evidence="3">Uncharacterized protein</fullName>
    </submittedName>
</protein>
<evidence type="ECO:0000313" key="4">
    <source>
        <dbReference type="Proteomes" id="UP001069802"/>
    </source>
</evidence>
<dbReference type="Proteomes" id="UP001069802">
    <property type="component" value="Unassembled WGS sequence"/>
</dbReference>
<feature type="region of interest" description="Disordered" evidence="1">
    <location>
        <begin position="67"/>
        <end position="102"/>
    </location>
</feature>
<sequence length="102" mass="11873">MMKLYKKALYTFAALALIGTTTTRVAQADSNFSLPGIKIVIVKPAPVYQQHHTHHYQRPAPRYVVVQKYSPQKHDHHHSKHKKHDGHNNPKWSKHDDSRGYR</sequence>
<gene>
    <name evidence="3" type="ORF">O4H49_10895</name>
</gene>
<keyword evidence="4" id="KW-1185">Reference proteome</keyword>
<evidence type="ECO:0000256" key="2">
    <source>
        <dbReference type="SAM" id="SignalP"/>
    </source>
</evidence>
<keyword evidence="2" id="KW-0732">Signal</keyword>
<accession>A0ABT4LJJ6</accession>
<feature type="signal peptide" evidence="2">
    <location>
        <begin position="1"/>
        <end position="28"/>
    </location>
</feature>
<name>A0ABT4LJJ6_9PROT</name>
<feature type="compositionally biased region" description="Basic and acidic residues" evidence="1">
    <location>
        <begin position="93"/>
        <end position="102"/>
    </location>
</feature>
<feature type="chain" id="PRO_5045996930" evidence="2">
    <location>
        <begin position="29"/>
        <end position="102"/>
    </location>
</feature>
<proteinExistence type="predicted"/>
<evidence type="ECO:0000313" key="3">
    <source>
        <dbReference type="EMBL" id="MCZ4281287.1"/>
    </source>
</evidence>
<organism evidence="3 4">
    <name type="scientific">Kiloniella laminariae</name>
    <dbReference type="NCBI Taxonomy" id="454162"/>
    <lineage>
        <taxon>Bacteria</taxon>
        <taxon>Pseudomonadati</taxon>
        <taxon>Pseudomonadota</taxon>
        <taxon>Alphaproteobacteria</taxon>
        <taxon>Rhodospirillales</taxon>
        <taxon>Kiloniellaceae</taxon>
        <taxon>Kiloniella</taxon>
    </lineage>
</organism>
<evidence type="ECO:0000256" key="1">
    <source>
        <dbReference type="SAM" id="MobiDB-lite"/>
    </source>
</evidence>